<evidence type="ECO:0000313" key="2">
    <source>
        <dbReference type="EMBL" id="MCO8271931.1"/>
    </source>
</evidence>
<sequence>MAFKVLVVEPLTGRRERVALWFGVAALLVLFGWTGVALGLDFDESYVDDFDGVLFVLAATLAYRWYRRLWRSLWLLDAAGTLIVLGLALYLVLAYDSSHSAVQLAVLIPVIGVLLGLTAVWATRLITR</sequence>
<keyword evidence="1" id="KW-0812">Transmembrane</keyword>
<organism evidence="2 3">
    <name type="scientific">Paractinoplanes aksuensis</name>
    <dbReference type="NCBI Taxonomy" id="2939490"/>
    <lineage>
        <taxon>Bacteria</taxon>
        <taxon>Bacillati</taxon>
        <taxon>Actinomycetota</taxon>
        <taxon>Actinomycetes</taxon>
        <taxon>Micromonosporales</taxon>
        <taxon>Micromonosporaceae</taxon>
        <taxon>Paractinoplanes</taxon>
    </lineage>
</organism>
<name>A0ABT1DQD5_9ACTN</name>
<evidence type="ECO:0000256" key="1">
    <source>
        <dbReference type="SAM" id="Phobius"/>
    </source>
</evidence>
<dbReference type="RefSeq" id="WP_253238055.1">
    <property type="nucleotide sequence ID" value="NZ_JAMYJR010000014.1"/>
</dbReference>
<dbReference type="Proteomes" id="UP001523369">
    <property type="component" value="Unassembled WGS sequence"/>
</dbReference>
<feature type="transmembrane region" description="Helical" evidence="1">
    <location>
        <begin position="18"/>
        <end position="38"/>
    </location>
</feature>
<comment type="caution">
    <text evidence="2">The sequence shown here is derived from an EMBL/GenBank/DDBJ whole genome shotgun (WGS) entry which is preliminary data.</text>
</comment>
<evidence type="ECO:0000313" key="3">
    <source>
        <dbReference type="Proteomes" id="UP001523369"/>
    </source>
</evidence>
<feature type="transmembrane region" description="Helical" evidence="1">
    <location>
        <begin position="73"/>
        <end position="95"/>
    </location>
</feature>
<keyword evidence="1" id="KW-0472">Membrane</keyword>
<feature type="transmembrane region" description="Helical" evidence="1">
    <location>
        <begin position="101"/>
        <end position="122"/>
    </location>
</feature>
<keyword evidence="1" id="KW-1133">Transmembrane helix</keyword>
<protein>
    <submittedName>
        <fullName evidence="2">Uncharacterized protein</fullName>
    </submittedName>
</protein>
<keyword evidence="3" id="KW-1185">Reference proteome</keyword>
<dbReference type="EMBL" id="JAMYJR010000014">
    <property type="protein sequence ID" value="MCO8271931.1"/>
    <property type="molecule type" value="Genomic_DNA"/>
</dbReference>
<accession>A0ABT1DQD5</accession>
<feature type="transmembrane region" description="Helical" evidence="1">
    <location>
        <begin position="50"/>
        <end position="66"/>
    </location>
</feature>
<reference evidence="2 3" key="1">
    <citation type="submission" date="2022-06" db="EMBL/GenBank/DDBJ databases">
        <title>New Species of the Genus Actinoplanes, ActinopZanes ferrugineus.</title>
        <authorList>
            <person name="Ding P."/>
        </authorList>
    </citation>
    <scope>NUCLEOTIDE SEQUENCE [LARGE SCALE GENOMIC DNA]</scope>
    <source>
        <strain evidence="2 3">TRM88003</strain>
    </source>
</reference>
<gene>
    <name evidence="2" type="ORF">M1L60_15155</name>
</gene>
<proteinExistence type="predicted"/>